<feature type="transmembrane region" description="Helical" evidence="13">
    <location>
        <begin position="321"/>
        <end position="344"/>
    </location>
</feature>
<protein>
    <recommendedName>
        <fullName evidence="4">Probable multidrug resistance protein NorM</fullName>
    </recommendedName>
    <alternativeName>
        <fullName evidence="12">Multidrug-efflux transporter</fullName>
    </alternativeName>
</protein>
<name>A0ABY7QU25_9FIRM</name>
<feature type="transmembrane region" description="Helical" evidence="13">
    <location>
        <begin position="91"/>
        <end position="114"/>
    </location>
</feature>
<evidence type="ECO:0000256" key="12">
    <source>
        <dbReference type="ARBA" id="ARBA00031636"/>
    </source>
</evidence>
<evidence type="ECO:0000256" key="3">
    <source>
        <dbReference type="ARBA" id="ARBA00010199"/>
    </source>
</evidence>
<evidence type="ECO:0000256" key="5">
    <source>
        <dbReference type="ARBA" id="ARBA00022448"/>
    </source>
</evidence>
<keyword evidence="15" id="KW-1185">Reference proteome</keyword>
<feature type="transmembrane region" description="Helical" evidence="13">
    <location>
        <begin position="350"/>
        <end position="373"/>
    </location>
</feature>
<evidence type="ECO:0000256" key="1">
    <source>
        <dbReference type="ARBA" id="ARBA00003408"/>
    </source>
</evidence>
<evidence type="ECO:0000256" key="13">
    <source>
        <dbReference type="SAM" id="Phobius"/>
    </source>
</evidence>
<dbReference type="Proteomes" id="UP001210339">
    <property type="component" value="Chromosome"/>
</dbReference>
<comment type="similarity">
    <text evidence="3">Belongs to the multi antimicrobial extrusion (MATE) (TC 2.A.66.1) family.</text>
</comment>
<evidence type="ECO:0000256" key="7">
    <source>
        <dbReference type="ARBA" id="ARBA00022475"/>
    </source>
</evidence>
<dbReference type="InterPro" id="IPR048279">
    <property type="entry name" value="MdtK-like"/>
</dbReference>
<feature type="transmembrane region" description="Helical" evidence="13">
    <location>
        <begin position="385"/>
        <end position="408"/>
    </location>
</feature>
<feature type="transmembrane region" description="Helical" evidence="13">
    <location>
        <begin position="47"/>
        <end position="70"/>
    </location>
</feature>
<evidence type="ECO:0000256" key="2">
    <source>
        <dbReference type="ARBA" id="ARBA00004651"/>
    </source>
</evidence>
<dbReference type="PIRSF" id="PIRSF006603">
    <property type="entry name" value="DinF"/>
    <property type="match status" value="1"/>
</dbReference>
<feature type="transmembrane region" description="Helical" evidence="13">
    <location>
        <begin position="134"/>
        <end position="151"/>
    </location>
</feature>
<dbReference type="Pfam" id="PF01554">
    <property type="entry name" value="MatE"/>
    <property type="match status" value="2"/>
</dbReference>
<evidence type="ECO:0000313" key="14">
    <source>
        <dbReference type="EMBL" id="WBW50285.1"/>
    </source>
</evidence>
<dbReference type="PANTHER" id="PTHR43298:SF2">
    <property type="entry name" value="FMN_FAD EXPORTER YEEO-RELATED"/>
    <property type="match status" value="1"/>
</dbReference>
<keyword evidence="10" id="KW-0406">Ion transport</keyword>
<keyword evidence="7" id="KW-1003">Cell membrane</keyword>
<evidence type="ECO:0000256" key="8">
    <source>
        <dbReference type="ARBA" id="ARBA00022692"/>
    </source>
</evidence>
<keyword evidence="6" id="KW-0050">Antiport</keyword>
<feature type="transmembrane region" description="Helical" evidence="13">
    <location>
        <begin position="163"/>
        <end position="187"/>
    </location>
</feature>
<sequence>MNSEKMATMPVGELLLKLSIPLMVAMLIQALYNIVDSYFVSLINQDAFTAVTLAFPVQNLIIGLAVGTGVGTNALLSKSLGAKDHRQTEKVMFNALILVIIHSVLFVIFSRFATAPYLSAQTDNPIVRSYGEDYLGIVTGLALFVNLQIMMERLLQSTGRTTLTLITQGIGAVINIILDPILIFGYFGFPELGVAGAAVATVIGQGVASLLGLYLNHRYNHEVAFVVSKPDLETIKKIYEVGLPSVALISLSSVTIYFLNKILGHFTEAAVAVYGAYFRIQNFVFLPLFGLTNGLVPALAYNYGAKNRQRCYDLMRVAFKIGYLITLAGLVLFLVAPGSLIALFNPSEEMAAIGVVAFRWIALSFPLAAYNVVAEAVYQSFGNGMLGLVAALLRQIIVLLPAAYLLALSGRLDFVWASYVIAEVANTVFCYYYMKHFVHRTIEAQMV</sequence>
<dbReference type="NCBIfam" id="TIGR00797">
    <property type="entry name" value="matE"/>
    <property type="match status" value="1"/>
</dbReference>
<keyword evidence="11 13" id="KW-0472">Membrane</keyword>
<evidence type="ECO:0000256" key="10">
    <source>
        <dbReference type="ARBA" id="ARBA00023065"/>
    </source>
</evidence>
<feature type="transmembrane region" description="Helical" evidence="13">
    <location>
        <begin position="14"/>
        <end position="35"/>
    </location>
</feature>
<evidence type="ECO:0000256" key="4">
    <source>
        <dbReference type="ARBA" id="ARBA00020268"/>
    </source>
</evidence>
<gene>
    <name evidence="14" type="ORF">O6R05_01720</name>
</gene>
<organism evidence="14 15">
    <name type="scientific">Peptoniphilus equinus</name>
    <dbReference type="NCBI Taxonomy" id="3016343"/>
    <lineage>
        <taxon>Bacteria</taxon>
        <taxon>Bacillati</taxon>
        <taxon>Bacillota</taxon>
        <taxon>Tissierellia</taxon>
        <taxon>Tissierellales</taxon>
        <taxon>Peptoniphilaceae</taxon>
        <taxon>Peptoniphilus</taxon>
    </lineage>
</organism>
<comment type="subcellular location">
    <subcellularLocation>
        <location evidence="2">Cell membrane</location>
        <topology evidence="2">Multi-pass membrane protein</topology>
    </subcellularLocation>
</comment>
<evidence type="ECO:0000313" key="15">
    <source>
        <dbReference type="Proteomes" id="UP001210339"/>
    </source>
</evidence>
<evidence type="ECO:0000256" key="6">
    <source>
        <dbReference type="ARBA" id="ARBA00022449"/>
    </source>
</evidence>
<feature type="transmembrane region" description="Helical" evidence="13">
    <location>
        <begin position="193"/>
        <end position="217"/>
    </location>
</feature>
<proteinExistence type="inferred from homology"/>
<dbReference type="EMBL" id="CP115667">
    <property type="protein sequence ID" value="WBW50285.1"/>
    <property type="molecule type" value="Genomic_DNA"/>
</dbReference>
<dbReference type="RefSeq" id="WP_271191817.1">
    <property type="nucleotide sequence ID" value="NZ_CP115667.1"/>
</dbReference>
<dbReference type="InterPro" id="IPR050222">
    <property type="entry name" value="MATE_MdtK"/>
</dbReference>
<evidence type="ECO:0000256" key="11">
    <source>
        <dbReference type="ARBA" id="ARBA00023136"/>
    </source>
</evidence>
<feature type="transmembrane region" description="Helical" evidence="13">
    <location>
        <begin position="280"/>
        <end position="301"/>
    </location>
</feature>
<feature type="transmembrane region" description="Helical" evidence="13">
    <location>
        <begin position="414"/>
        <end position="434"/>
    </location>
</feature>
<comment type="function">
    <text evidence="1">Multidrug efflux pump.</text>
</comment>
<keyword evidence="5" id="KW-0813">Transport</keyword>
<reference evidence="14 15" key="1">
    <citation type="submission" date="2023-01" db="EMBL/GenBank/DDBJ databases">
        <authorList>
            <person name="Lee S.H."/>
            <person name="Jung H.S."/>
            <person name="Yun J.U."/>
        </authorList>
    </citation>
    <scope>NUCLEOTIDE SEQUENCE [LARGE SCALE GENOMIC DNA]</scope>
    <source>
        <strain evidence="14 15">CBA3646</strain>
    </source>
</reference>
<feature type="transmembrane region" description="Helical" evidence="13">
    <location>
        <begin position="238"/>
        <end position="260"/>
    </location>
</feature>
<dbReference type="InterPro" id="IPR002528">
    <property type="entry name" value="MATE_fam"/>
</dbReference>
<dbReference type="PANTHER" id="PTHR43298">
    <property type="entry name" value="MULTIDRUG RESISTANCE PROTEIN NORM-RELATED"/>
    <property type="match status" value="1"/>
</dbReference>
<keyword evidence="9 13" id="KW-1133">Transmembrane helix</keyword>
<accession>A0ABY7QU25</accession>
<keyword evidence="8 13" id="KW-0812">Transmembrane</keyword>
<evidence type="ECO:0000256" key="9">
    <source>
        <dbReference type="ARBA" id="ARBA00022989"/>
    </source>
</evidence>